<protein>
    <recommendedName>
        <fullName evidence="1">SET domain-containing protein</fullName>
    </recommendedName>
</protein>
<dbReference type="PANTHER" id="PTHR47332">
    <property type="entry name" value="SET DOMAIN-CONTAINING PROTEIN 5"/>
    <property type="match status" value="1"/>
</dbReference>
<evidence type="ECO:0000259" key="1">
    <source>
        <dbReference type="PROSITE" id="PS50280"/>
    </source>
</evidence>
<dbReference type="InterPro" id="IPR053185">
    <property type="entry name" value="SET_domain_protein"/>
</dbReference>
<dbReference type="EMBL" id="JAVRQU010000014">
    <property type="protein sequence ID" value="KAK5695503.1"/>
    <property type="molecule type" value="Genomic_DNA"/>
</dbReference>
<reference evidence="2" key="1">
    <citation type="submission" date="2023-08" db="EMBL/GenBank/DDBJ databases">
        <title>Black Yeasts Isolated from many extreme environments.</title>
        <authorList>
            <person name="Coleine C."/>
            <person name="Stajich J.E."/>
            <person name="Selbmann L."/>
        </authorList>
    </citation>
    <scope>NUCLEOTIDE SEQUENCE</scope>
    <source>
        <strain evidence="2">CCFEE 5810</strain>
    </source>
</reference>
<dbReference type="SUPFAM" id="SSF82199">
    <property type="entry name" value="SET domain"/>
    <property type="match status" value="2"/>
</dbReference>
<sequence>MAAQALLTLGASPLHGQGLFATGEIKRGQFVRSLTLTNLQVHHLMQHTDTVPVWPFVGPLMHINHGCTPNVQISLILSNTQTGHVYAIRTIKSGEELTIGYCDVLQRRELRWRELGFKCLCDTCKLEGSAFNASEGRRARLDTAVRELHTFRDHHYPDLLDDDPMTLASHALQALQHYDRLDSVRTAAPMAVDFAEKENLCVRDLAIAFDRHAVLEMVAGRDKQCNQWRIMMLGWLTCSLGDAHPCTISCKNAIRTQIGAVDGRAAVAPAPQSLPTAPKTTETCYILDSTDGNGFFAARDIMQGELILSEQVVGSLPGMDLDEEPTFLEGLQSLDDAVKMFWLEMIARTADPDNDSYSMPLKTIDDFNRVLAEDAVGFAPYMQSITQRLCFPFAAGHMVYHMSRAWRVNHSCDPTAEASFNPVTGCVNIRALVKIQENHQITIPYVSMYDTRAARHAALGFECNCKICIAAPFDEAGDDYRRQLGESLRKIRAYRDKLPSEVFGVDAEAAAILGRDSETQAIAKLIMDMDAIGKSTDFTMTSELSVWSEVQSFLARIVSFRPGLSKQTQVSWQKKSEECKHLSQCLGDGHPRTQASYREWLEMLNDQKLQGFAASEVVAKFKAEMARLAALDWT</sequence>
<dbReference type="Proteomes" id="UP001310594">
    <property type="component" value="Unassembled WGS sequence"/>
</dbReference>
<dbReference type="PROSITE" id="PS50280">
    <property type="entry name" value="SET"/>
    <property type="match status" value="2"/>
</dbReference>
<dbReference type="CDD" id="cd20071">
    <property type="entry name" value="SET_SMYD"/>
    <property type="match status" value="2"/>
</dbReference>
<feature type="domain" description="SET" evidence="1">
    <location>
        <begin position="5"/>
        <end position="102"/>
    </location>
</feature>
<evidence type="ECO:0000313" key="3">
    <source>
        <dbReference type="Proteomes" id="UP001310594"/>
    </source>
</evidence>
<dbReference type="Pfam" id="PF00856">
    <property type="entry name" value="SET"/>
    <property type="match status" value="2"/>
</dbReference>
<dbReference type="Gene3D" id="2.170.270.10">
    <property type="entry name" value="SET domain"/>
    <property type="match status" value="2"/>
</dbReference>
<comment type="caution">
    <text evidence="2">The sequence shown here is derived from an EMBL/GenBank/DDBJ whole genome shotgun (WGS) entry which is preliminary data.</text>
</comment>
<dbReference type="SMART" id="SM00317">
    <property type="entry name" value="SET"/>
    <property type="match status" value="1"/>
</dbReference>
<gene>
    <name evidence="2" type="ORF">LTR97_009012</name>
</gene>
<proteinExistence type="predicted"/>
<evidence type="ECO:0000313" key="2">
    <source>
        <dbReference type="EMBL" id="KAK5695503.1"/>
    </source>
</evidence>
<dbReference type="InterPro" id="IPR046341">
    <property type="entry name" value="SET_dom_sf"/>
</dbReference>
<feature type="domain" description="SET" evidence="1">
    <location>
        <begin position="282"/>
        <end position="446"/>
    </location>
</feature>
<dbReference type="PANTHER" id="PTHR47332:SF4">
    <property type="entry name" value="SET DOMAIN-CONTAINING PROTEIN 5"/>
    <property type="match status" value="1"/>
</dbReference>
<name>A0AAN7ZYM0_9PEZI</name>
<accession>A0AAN7ZYM0</accession>
<organism evidence="2 3">
    <name type="scientific">Elasticomyces elasticus</name>
    <dbReference type="NCBI Taxonomy" id="574655"/>
    <lineage>
        <taxon>Eukaryota</taxon>
        <taxon>Fungi</taxon>
        <taxon>Dikarya</taxon>
        <taxon>Ascomycota</taxon>
        <taxon>Pezizomycotina</taxon>
        <taxon>Dothideomycetes</taxon>
        <taxon>Dothideomycetidae</taxon>
        <taxon>Mycosphaerellales</taxon>
        <taxon>Teratosphaeriaceae</taxon>
        <taxon>Elasticomyces</taxon>
    </lineage>
</organism>
<dbReference type="AlphaFoldDB" id="A0AAN7ZYM0"/>
<dbReference type="InterPro" id="IPR001214">
    <property type="entry name" value="SET_dom"/>
</dbReference>